<dbReference type="Gene3D" id="2.160.20.10">
    <property type="entry name" value="Single-stranded right-handed beta-helix, Pectin lyase-like"/>
    <property type="match status" value="1"/>
</dbReference>
<dbReference type="Pfam" id="PF00295">
    <property type="entry name" value="Glyco_hydro_28"/>
    <property type="match status" value="1"/>
</dbReference>
<evidence type="ECO:0000256" key="2">
    <source>
        <dbReference type="ARBA" id="ARBA00022801"/>
    </source>
</evidence>
<dbReference type="InterPro" id="IPR012334">
    <property type="entry name" value="Pectin_lyas_fold"/>
</dbReference>
<dbReference type="PROSITE" id="PS00502">
    <property type="entry name" value="POLYGALACTURONASE"/>
    <property type="match status" value="1"/>
</dbReference>
<dbReference type="PANTHER" id="PTHR31339">
    <property type="entry name" value="PECTIN LYASE-RELATED"/>
    <property type="match status" value="1"/>
</dbReference>
<dbReference type="SUPFAM" id="SSF51126">
    <property type="entry name" value="Pectin lyase-like"/>
    <property type="match status" value="1"/>
</dbReference>
<dbReference type="CDD" id="cd00063">
    <property type="entry name" value="FN3"/>
    <property type="match status" value="1"/>
</dbReference>
<dbReference type="Gene3D" id="2.60.40.10">
    <property type="entry name" value="Immunoglobulins"/>
    <property type="match status" value="1"/>
</dbReference>
<name>A0A1I5UNE5_9FIRM</name>
<dbReference type="Pfam" id="PF00041">
    <property type="entry name" value="fn3"/>
    <property type="match status" value="1"/>
</dbReference>
<dbReference type="InterPro" id="IPR003961">
    <property type="entry name" value="FN3_dom"/>
</dbReference>
<dbReference type="OrthoDB" id="9795222at2"/>
<accession>A0A1I5UNE5</accession>
<dbReference type="InterPro" id="IPR011050">
    <property type="entry name" value="Pectin_lyase_fold/virulence"/>
</dbReference>
<dbReference type="InterPro" id="IPR013783">
    <property type="entry name" value="Ig-like_fold"/>
</dbReference>
<evidence type="ECO:0000313" key="6">
    <source>
        <dbReference type="EMBL" id="SFP96752.1"/>
    </source>
</evidence>
<comment type="similarity">
    <text evidence="1 4">Belongs to the glycosyl hydrolase 28 family.</text>
</comment>
<sequence length="521" mass="58197">MSICFDFLLDYRVADTFAEVFWDLPLDADPDCEYLVVNANTNKTIKTNKTHVSLTGLTPDTSYEISVYIVYSPKKDGPDKKDPVLLGGLNIHTQKTRDKIDITKAPYYAIGDGKTLNTEAIQAALDACDEKTALYIPSGTFLTGALNVHSNTEIYLDEGALLQGTDEPFDYLPKIKSRFEGYEMECYRSLLNMGELDHNASYNCENVLIHGKGSIMGGGATLAKAIARIEGERLKDYIASLGDKIKDYEKPETIASRFRGRLINMSNCQNIWIHGLTLGYGPSWNLHFIYSDRVVTDHCILKSEGVWNGDGWDPDSSTNSTLYACEFYTEDDSVAIKSGKNPEGNVINRPTKHIRVFDSICHFGHGLCIGSEMSGGVEDVRLWDCNMGPTWSGIEIKATKKRGGYVKNVIVRDITASHIQMHSVGYNDDGEGSKVPPILGFCRFERLHILGRYLDNNAGKNEWHDCPSILLCGFDEPGYEIKNISFKDIKMENPAEGTDSIHMEYCENISFENVKCIPRSK</sequence>
<proteinExistence type="inferred from homology"/>
<dbReference type="EMBL" id="FOXO01000013">
    <property type="protein sequence ID" value="SFP96752.1"/>
    <property type="molecule type" value="Genomic_DNA"/>
</dbReference>
<protein>
    <submittedName>
        <fullName evidence="6">Polygalacturonase</fullName>
    </submittedName>
</protein>
<dbReference type="Proteomes" id="UP000182624">
    <property type="component" value="Unassembled WGS sequence"/>
</dbReference>
<keyword evidence="7" id="KW-1185">Reference proteome</keyword>
<dbReference type="AlphaFoldDB" id="A0A1I5UNE5"/>
<dbReference type="SUPFAM" id="SSF49265">
    <property type="entry name" value="Fibronectin type III"/>
    <property type="match status" value="1"/>
</dbReference>
<dbReference type="PANTHER" id="PTHR31339:SF9">
    <property type="entry name" value="PLASMIN AND FIBRONECTIN-BINDING PROTEIN A"/>
    <property type="match status" value="1"/>
</dbReference>
<evidence type="ECO:0000313" key="7">
    <source>
        <dbReference type="Proteomes" id="UP000182624"/>
    </source>
</evidence>
<evidence type="ECO:0000256" key="3">
    <source>
        <dbReference type="ARBA" id="ARBA00023295"/>
    </source>
</evidence>
<dbReference type="InterPro" id="IPR000743">
    <property type="entry name" value="Glyco_hydro_28"/>
</dbReference>
<evidence type="ECO:0000259" key="5">
    <source>
        <dbReference type="Pfam" id="PF00041"/>
    </source>
</evidence>
<reference evidence="7" key="1">
    <citation type="submission" date="2016-10" db="EMBL/GenBank/DDBJ databases">
        <authorList>
            <person name="Varghese N."/>
            <person name="Submissions S."/>
        </authorList>
    </citation>
    <scope>NUCLEOTIDE SEQUENCE [LARGE SCALE GENOMIC DNA]</scope>
    <source>
        <strain evidence="7">P18</strain>
    </source>
</reference>
<dbReference type="InterPro" id="IPR036116">
    <property type="entry name" value="FN3_sf"/>
</dbReference>
<keyword evidence="2 4" id="KW-0378">Hydrolase</keyword>
<organism evidence="6 7">
    <name type="scientific">Butyrivibrio proteoclasticus</name>
    <dbReference type="NCBI Taxonomy" id="43305"/>
    <lineage>
        <taxon>Bacteria</taxon>
        <taxon>Bacillati</taxon>
        <taxon>Bacillota</taxon>
        <taxon>Clostridia</taxon>
        <taxon>Lachnospirales</taxon>
        <taxon>Lachnospiraceae</taxon>
        <taxon>Butyrivibrio</taxon>
    </lineage>
</organism>
<evidence type="ECO:0000256" key="4">
    <source>
        <dbReference type="RuleBase" id="RU361169"/>
    </source>
</evidence>
<keyword evidence="3 4" id="KW-0326">Glycosidase</keyword>
<dbReference type="RefSeq" id="WP_074888013.1">
    <property type="nucleotide sequence ID" value="NZ_FOXO01000013.1"/>
</dbReference>
<feature type="domain" description="Fibronectin type-III" evidence="5">
    <location>
        <begin position="16"/>
        <end position="71"/>
    </location>
</feature>
<gene>
    <name evidence="6" type="ORF">SAMN04487928_11397</name>
</gene>
<dbReference type="GO" id="GO:0005975">
    <property type="term" value="P:carbohydrate metabolic process"/>
    <property type="evidence" value="ECO:0007669"/>
    <property type="project" value="InterPro"/>
</dbReference>
<dbReference type="InterPro" id="IPR051801">
    <property type="entry name" value="GH28_Enzymes"/>
</dbReference>
<evidence type="ECO:0000256" key="1">
    <source>
        <dbReference type="ARBA" id="ARBA00008834"/>
    </source>
</evidence>
<dbReference type="GO" id="GO:0004650">
    <property type="term" value="F:polygalacturonase activity"/>
    <property type="evidence" value="ECO:0007669"/>
    <property type="project" value="InterPro"/>
</dbReference>